<dbReference type="Gene3D" id="1.25.40.10">
    <property type="entry name" value="Tetratricopeptide repeat domain"/>
    <property type="match status" value="2"/>
</dbReference>
<feature type="repeat" description="TPR" evidence="2">
    <location>
        <begin position="375"/>
        <end position="408"/>
    </location>
</feature>
<dbReference type="Proteomes" id="UP001220964">
    <property type="component" value="Unassembled WGS sequence"/>
</dbReference>
<evidence type="ECO:0000256" key="4">
    <source>
        <dbReference type="SAM" id="Phobius"/>
    </source>
</evidence>
<dbReference type="CDD" id="cd00383">
    <property type="entry name" value="trans_reg_C"/>
    <property type="match status" value="1"/>
</dbReference>
<protein>
    <submittedName>
        <fullName evidence="6">Tetratricopeptide repeat protein</fullName>
    </submittedName>
</protein>
<evidence type="ECO:0000256" key="3">
    <source>
        <dbReference type="PROSITE-ProRule" id="PRU01091"/>
    </source>
</evidence>
<keyword evidence="4" id="KW-0472">Membrane</keyword>
<dbReference type="RefSeq" id="WP_275568714.1">
    <property type="nucleotide sequence ID" value="NZ_JARGYC010000055.1"/>
</dbReference>
<comment type="caution">
    <text evidence="6">The sequence shown here is derived from an EMBL/GenBank/DDBJ whole genome shotgun (WGS) entry which is preliminary data.</text>
</comment>
<dbReference type="EMBL" id="JARGYC010000055">
    <property type="protein sequence ID" value="MDF0602587.1"/>
    <property type="molecule type" value="Genomic_DNA"/>
</dbReference>
<evidence type="ECO:0000313" key="7">
    <source>
        <dbReference type="Proteomes" id="UP001220964"/>
    </source>
</evidence>
<dbReference type="Pfam" id="PF13432">
    <property type="entry name" value="TPR_16"/>
    <property type="match status" value="1"/>
</dbReference>
<feature type="transmembrane region" description="Helical" evidence="4">
    <location>
        <begin position="119"/>
        <end position="137"/>
    </location>
</feature>
<dbReference type="SUPFAM" id="SSF46894">
    <property type="entry name" value="C-terminal effector domain of the bipartite response regulators"/>
    <property type="match status" value="1"/>
</dbReference>
<dbReference type="Pfam" id="PF00486">
    <property type="entry name" value="Trans_reg_C"/>
    <property type="match status" value="1"/>
</dbReference>
<dbReference type="Gene3D" id="1.10.10.10">
    <property type="entry name" value="Winged helix-like DNA-binding domain superfamily/Winged helix DNA-binding domain"/>
    <property type="match status" value="1"/>
</dbReference>
<dbReference type="SMART" id="SM00862">
    <property type="entry name" value="Trans_reg_C"/>
    <property type="match status" value="1"/>
</dbReference>
<feature type="DNA-binding region" description="OmpR/PhoB-type" evidence="3">
    <location>
        <begin position="10"/>
        <end position="104"/>
    </location>
</feature>
<dbReference type="InterPro" id="IPR011990">
    <property type="entry name" value="TPR-like_helical_dom_sf"/>
</dbReference>
<dbReference type="Pfam" id="PF14559">
    <property type="entry name" value="TPR_19"/>
    <property type="match status" value="1"/>
</dbReference>
<sequence>MRHEKYTKTQDRLVLGAFFYDPATRQLSDADGGLVHLRRQSQEVLAVLAANLGKVVSKDRLVETVWKGVATTDDSLVQCIADIRRTLGRDAVETFPKRGYRLRAGPGDTAKRPRHRAPLLAGALAVLTAAALTLALWPDPDGRPIVPPRVSQERTLAVLPFVNLSDDDALRYFSDGLSEDLTTDLSKVTRLTVISSASSFDFPEAEAGFRRIAEELGVRYLVRGTVRHHDERVRINVSLIDPYDGINLWADRYDRARQDPFDVQAEVTREIVAALSLTLGTAAEPARRIDPDAYYMLLRGLEPLRAHTAAGNLEARGYFERALELDPEYARAHANIAITYGRETVFRYADAISPESVQNGLEAAITAIRLDPEIPDAYFALGVLNLAIGEHANALAAARHAIRLDANYSDGYALLAEIAVHGGDLDEALAAIRRAKLLHPRYPFTYDWIEGHILFQMGRYDDALPFLEAVARGNPGFYRGLVTLAATYGQTGDRAPAAEVLRKAHAARPGTDFDREAAQSPYLFEERRERLAAGLRAARDDP</sequence>
<keyword evidence="2" id="KW-0802">TPR repeat</keyword>
<keyword evidence="7" id="KW-1185">Reference proteome</keyword>
<gene>
    <name evidence="6" type="ORF">P1J78_17755</name>
</gene>
<feature type="domain" description="OmpR/PhoB-type" evidence="5">
    <location>
        <begin position="10"/>
        <end position="104"/>
    </location>
</feature>
<dbReference type="GO" id="GO:0006355">
    <property type="term" value="P:regulation of DNA-templated transcription"/>
    <property type="evidence" value="ECO:0007669"/>
    <property type="project" value="InterPro"/>
</dbReference>
<dbReference type="GO" id="GO:0003677">
    <property type="term" value="F:DNA binding"/>
    <property type="evidence" value="ECO:0007669"/>
    <property type="project" value="UniProtKB-UniRule"/>
</dbReference>
<keyword evidence="1 3" id="KW-0238">DNA-binding</keyword>
<evidence type="ECO:0000256" key="2">
    <source>
        <dbReference type="PROSITE-ProRule" id="PRU00339"/>
    </source>
</evidence>
<dbReference type="SMART" id="SM00028">
    <property type="entry name" value="TPR"/>
    <property type="match status" value="4"/>
</dbReference>
<keyword evidence="4" id="KW-1133">Transmembrane helix</keyword>
<organism evidence="6 7">
    <name type="scientific">Psychromarinibacter sediminicola</name>
    <dbReference type="NCBI Taxonomy" id="3033385"/>
    <lineage>
        <taxon>Bacteria</taxon>
        <taxon>Pseudomonadati</taxon>
        <taxon>Pseudomonadota</taxon>
        <taxon>Alphaproteobacteria</taxon>
        <taxon>Rhodobacterales</taxon>
        <taxon>Paracoccaceae</taxon>
        <taxon>Psychromarinibacter</taxon>
    </lineage>
</organism>
<evidence type="ECO:0000256" key="1">
    <source>
        <dbReference type="ARBA" id="ARBA00023125"/>
    </source>
</evidence>
<dbReference type="Gene3D" id="3.40.50.10070">
    <property type="entry name" value="TolB, N-terminal domain"/>
    <property type="match status" value="1"/>
</dbReference>
<dbReference type="PANTHER" id="PTHR12558:SF33">
    <property type="entry name" value="BLL7664 PROTEIN"/>
    <property type="match status" value="1"/>
</dbReference>
<dbReference type="PROSITE" id="PS51755">
    <property type="entry name" value="OMPR_PHOB"/>
    <property type="match status" value="1"/>
</dbReference>
<dbReference type="InterPro" id="IPR036388">
    <property type="entry name" value="WH-like_DNA-bd_sf"/>
</dbReference>
<dbReference type="PANTHER" id="PTHR12558">
    <property type="entry name" value="CELL DIVISION CYCLE 16,23,27"/>
    <property type="match status" value="1"/>
</dbReference>
<dbReference type="AlphaFoldDB" id="A0AAE3T9T6"/>
<dbReference type="InterPro" id="IPR001867">
    <property type="entry name" value="OmpR/PhoB-type_DNA-bd"/>
</dbReference>
<evidence type="ECO:0000313" key="6">
    <source>
        <dbReference type="EMBL" id="MDF0602587.1"/>
    </source>
</evidence>
<dbReference type="SUPFAM" id="SSF48452">
    <property type="entry name" value="TPR-like"/>
    <property type="match status" value="1"/>
</dbReference>
<dbReference type="InterPro" id="IPR016032">
    <property type="entry name" value="Sig_transdc_resp-reg_C-effctor"/>
</dbReference>
<accession>A0AAE3T9T6</accession>
<evidence type="ECO:0000259" key="5">
    <source>
        <dbReference type="PROSITE" id="PS51755"/>
    </source>
</evidence>
<keyword evidence="4" id="KW-0812">Transmembrane</keyword>
<dbReference type="InterPro" id="IPR019734">
    <property type="entry name" value="TPR_rpt"/>
</dbReference>
<name>A0AAE3T9T6_9RHOB</name>
<proteinExistence type="predicted"/>
<dbReference type="GO" id="GO:0000160">
    <property type="term" value="P:phosphorelay signal transduction system"/>
    <property type="evidence" value="ECO:0007669"/>
    <property type="project" value="InterPro"/>
</dbReference>
<reference evidence="6" key="1">
    <citation type="submission" date="2023-03" db="EMBL/GenBank/DDBJ databases">
        <title>Multiphase analysis and comparison of six strains from genera Psychromarinibacter, Lutimaribacter, and Maritimibacter, including a novel species: Psychromarinibacter sediminicola sp. nov.</title>
        <authorList>
            <person name="Wang Y.-H."/>
            <person name="Ye M.-Q."/>
            <person name="Du Z.-J."/>
        </authorList>
    </citation>
    <scope>NUCLEOTIDE SEQUENCE</scope>
    <source>
        <strain evidence="6">C21-152</strain>
    </source>
</reference>
<dbReference type="PROSITE" id="PS50005">
    <property type="entry name" value="TPR"/>
    <property type="match status" value="1"/>
</dbReference>